<evidence type="ECO:0000313" key="10">
    <source>
        <dbReference type="Proteomes" id="UP001501822"/>
    </source>
</evidence>
<protein>
    <submittedName>
        <fullName evidence="9">ABC transporter permease</fullName>
    </submittedName>
</protein>
<dbReference type="EMBL" id="BAAABM010000009">
    <property type="protein sequence ID" value="GAA0325475.1"/>
    <property type="molecule type" value="Genomic_DNA"/>
</dbReference>
<dbReference type="SUPFAM" id="SSF161098">
    <property type="entry name" value="MetI-like"/>
    <property type="match status" value="1"/>
</dbReference>
<feature type="transmembrane region" description="Helical" evidence="7">
    <location>
        <begin position="249"/>
        <end position="270"/>
    </location>
</feature>
<evidence type="ECO:0000256" key="5">
    <source>
        <dbReference type="ARBA" id="ARBA00022989"/>
    </source>
</evidence>
<dbReference type="Pfam" id="PF00528">
    <property type="entry name" value="BPD_transp_1"/>
    <property type="match status" value="1"/>
</dbReference>
<keyword evidence="6 7" id="KW-0472">Membrane</keyword>
<comment type="caution">
    <text evidence="9">The sequence shown here is derived from an EMBL/GenBank/DDBJ whole genome shotgun (WGS) entry which is preliminary data.</text>
</comment>
<dbReference type="Proteomes" id="UP001501822">
    <property type="component" value="Unassembled WGS sequence"/>
</dbReference>
<keyword evidence="2 7" id="KW-0813">Transport</keyword>
<gene>
    <name evidence="9" type="ORF">GCM10010151_14220</name>
</gene>
<evidence type="ECO:0000256" key="6">
    <source>
        <dbReference type="ARBA" id="ARBA00023136"/>
    </source>
</evidence>
<organism evidence="9 10">
    <name type="scientific">Actinoallomurus spadix</name>
    <dbReference type="NCBI Taxonomy" id="79912"/>
    <lineage>
        <taxon>Bacteria</taxon>
        <taxon>Bacillati</taxon>
        <taxon>Actinomycetota</taxon>
        <taxon>Actinomycetes</taxon>
        <taxon>Streptosporangiales</taxon>
        <taxon>Thermomonosporaceae</taxon>
        <taxon>Actinoallomurus</taxon>
    </lineage>
</organism>
<feature type="transmembrane region" description="Helical" evidence="7">
    <location>
        <begin position="95"/>
        <end position="113"/>
    </location>
</feature>
<reference evidence="9 10" key="1">
    <citation type="journal article" date="2019" name="Int. J. Syst. Evol. Microbiol.">
        <title>The Global Catalogue of Microorganisms (GCM) 10K type strain sequencing project: providing services to taxonomists for standard genome sequencing and annotation.</title>
        <authorList>
            <consortium name="The Broad Institute Genomics Platform"/>
            <consortium name="The Broad Institute Genome Sequencing Center for Infectious Disease"/>
            <person name="Wu L."/>
            <person name="Ma J."/>
        </authorList>
    </citation>
    <scope>NUCLEOTIDE SEQUENCE [LARGE SCALE GENOMIC DNA]</scope>
    <source>
        <strain evidence="9 10">JCM 3146</strain>
    </source>
</reference>
<dbReference type="PANTHER" id="PTHR30151:SF0">
    <property type="entry name" value="ABC TRANSPORTER PERMEASE PROTEIN MJ0413-RELATED"/>
    <property type="match status" value="1"/>
</dbReference>
<evidence type="ECO:0000256" key="4">
    <source>
        <dbReference type="ARBA" id="ARBA00022692"/>
    </source>
</evidence>
<feature type="transmembrane region" description="Helical" evidence="7">
    <location>
        <begin position="151"/>
        <end position="169"/>
    </location>
</feature>
<sequence length="286" mass="31361">MSAAATGIRTSLPQRRRLRKALTGTALRWSVFAVAVGLWQLATRTVVPEDYQIYFPPPTTIGDQLYRTWFSGPASHAFLTATATHDLLPSLARLLGAWAVSAVVGIVLGVSLGRSEHAVEYVEPLIHFGRSIPATTVIPVFIVLFKFSTAMRVSVIVFGVIWTILIYALEGARSVEPLQLDLARVFKLGRLRRLSLIVVPAAAPKIFAGLRISLSLSIILMTTSELVGASNGIGFFLANAKKTFALPEMWSAIVLLGILGYVLNSALLQVERRIMGWHRNTRRIED</sequence>
<dbReference type="Gene3D" id="1.10.3720.10">
    <property type="entry name" value="MetI-like"/>
    <property type="match status" value="1"/>
</dbReference>
<dbReference type="RefSeq" id="WP_252800359.1">
    <property type="nucleotide sequence ID" value="NZ_BAAABM010000009.1"/>
</dbReference>
<dbReference type="PANTHER" id="PTHR30151">
    <property type="entry name" value="ALKANE SULFONATE ABC TRANSPORTER-RELATED, MEMBRANE SUBUNIT"/>
    <property type="match status" value="1"/>
</dbReference>
<dbReference type="PROSITE" id="PS50928">
    <property type="entry name" value="ABC_TM1"/>
    <property type="match status" value="1"/>
</dbReference>
<evidence type="ECO:0000256" key="2">
    <source>
        <dbReference type="ARBA" id="ARBA00022448"/>
    </source>
</evidence>
<keyword evidence="10" id="KW-1185">Reference proteome</keyword>
<feature type="transmembrane region" description="Helical" evidence="7">
    <location>
        <begin position="214"/>
        <end position="237"/>
    </location>
</feature>
<evidence type="ECO:0000256" key="3">
    <source>
        <dbReference type="ARBA" id="ARBA00022475"/>
    </source>
</evidence>
<keyword evidence="4 7" id="KW-0812">Transmembrane</keyword>
<feature type="domain" description="ABC transmembrane type-1" evidence="8">
    <location>
        <begin position="87"/>
        <end position="271"/>
    </location>
</feature>
<comment type="subcellular location">
    <subcellularLocation>
        <location evidence="1 7">Cell membrane</location>
        <topology evidence="1 7">Multi-pass membrane protein</topology>
    </subcellularLocation>
</comment>
<name>A0ABN0W5D9_9ACTN</name>
<dbReference type="InterPro" id="IPR035906">
    <property type="entry name" value="MetI-like_sf"/>
</dbReference>
<comment type="similarity">
    <text evidence="7">Belongs to the binding-protein-dependent transport system permease family.</text>
</comment>
<evidence type="ECO:0000256" key="7">
    <source>
        <dbReference type="RuleBase" id="RU363032"/>
    </source>
</evidence>
<feature type="transmembrane region" description="Helical" evidence="7">
    <location>
        <begin position="125"/>
        <end position="145"/>
    </location>
</feature>
<keyword evidence="3" id="KW-1003">Cell membrane</keyword>
<proteinExistence type="inferred from homology"/>
<evidence type="ECO:0000256" key="1">
    <source>
        <dbReference type="ARBA" id="ARBA00004651"/>
    </source>
</evidence>
<accession>A0ABN0W5D9</accession>
<evidence type="ECO:0000259" key="8">
    <source>
        <dbReference type="PROSITE" id="PS50928"/>
    </source>
</evidence>
<evidence type="ECO:0000313" key="9">
    <source>
        <dbReference type="EMBL" id="GAA0325475.1"/>
    </source>
</evidence>
<feature type="transmembrane region" description="Helical" evidence="7">
    <location>
        <begin position="21"/>
        <end position="42"/>
    </location>
</feature>
<keyword evidence="5 7" id="KW-1133">Transmembrane helix</keyword>
<dbReference type="InterPro" id="IPR000515">
    <property type="entry name" value="MetI-like"/>
</dbReference>